<feature type="transmembrane region" description="Helical" evidence="1">
    <location>
        <begin position="24"/>
        <end position="43"/>
    </location>
</feature>
<proteinExistence type="predicted"/>
<keyword evidence="1" id="KW-0472">Membrane</keyword>
<reference evidence="2 3" key="1">
    <citation type="submission" date="2024-05" db="EMBL/GenBank/DDBJ databases">
        <title>Haplotype-resolved chromosome-level genome assembly of Huyou (Citrus changshanensis).</title>
        <authorList>
            <person name="Miao C."/>
            <person name="Chen W."/>
            <person name="Wu Y."/>
            <person name="Wang L."/>
            <person name="Zhao S."/>
            <person name="Grierson D."/>
            <person name="Xu C."/>
            <person name="Chen K."/>
        </authorList>
    </citation>
    <scope>NUCLEOTIDE SEQUENCE [LARGE SCALE GENOMIC DNA]</scope>
    <source>
        <strain evidence="2">01-14</strain>
        <tissue evidence="2">Leaf</tissue>
    </source>
</reference>
<dbReference type="Proteomes" id="UP001428341">
    <property type="component" value="Unassembled WGS sequence"/>
</dbReference>
<evidence type="ECO:0000313" key="3">
    <source>
        <dbReference type="Proteomes" id="UP001428341"/>
    </source>
</evidence>
<evidence type="ECO:0000256" key="1">
    <source>
        <dbReference type="SAM" id="Phobius"/>
    </source>
</evidence>
<gene>
    <name evidence="2" type="ORF">WN944_028983</name>
</gene>
<keyword evidence="1" id="KW-1133">Transmembrane helix</keyword>
<organism evidence="2 3">
    <name type="scientific">Citrus x changshan-huyou</name>
    <dbReference type="NCBI Taxonomy" id="2935761"/>
    <lineage>
        <taxon>Eukaryota</taxon>
        <taxon>Viridiplantae</taxon>
        <taxon>Streptophyta</taxon>
        <taxon>Embryophyta</taxon>
        <taxon>Tracheophyta</taxon>
        <taxon>Spermatophyta</taxon>
        <taxon>Magnoliopsida</taxon>
        <taxon>eudicotyledons</taxon>
        <taxon>Gunneridae</taxon>
        <taxon>Pentapetalae</taxon>
        <taxon>rosids</taxon>
        <taxon>malvids</taxon>
        <taxon>Sapindales</taxon>
        <taxon>Rutaceae</taxon>
        <taxon>Aurantioideae</taxon>
        <taxon>Citrus</taxon>
    </lineage>
</organism>
<accession>A0AAP0LPW7</accession>
<comment type="caution">
    <text evidence="2">The sequence shown here is derived from an EMBL/GenBank/DDBJ whole genome shotgun (WGS) entry which is preliminary data.</text>
</comment>
<protein>
    <submittedName>
        <fullName evidence="2">Uncharacterized protein</fullName>
    </submittedName>
</protein>
<name>A0AAP0LPW7_9ROSI</name>
<dbReference type="EMBL" id="JBCGBO010000025">
    <property type="protein sequence ID" value="KAK9176964.1"/>
    <property type="molecule type" value="Genomic_DNA"/>
</dbReference>
<keyword evidence="1" id="KW-0812">Transmembrane</keyword>
<sequence length="52" mass="6201">MGSKQCWFSKKQVSDFHCFFTFSYYRFCVNSVSCSTPLLIILLPHWTFKRGQ</sequence>
<dbReference type="AlphaFoldDB" id="A0AAP0LPW7"/>
<evidence type="ECO:0000313" key="2">
    <source>
        <dbReference type="EMBL" id="KAK9176964.1"/>
    </source>
</evidence>
<keyword evidence="3" id="KW-1185">Reference proteome</keyword>